<dbReference type="EMBL" id="CP149822">
    <property type="protein sequence ID" value="WZN43465.1"/>
    <property type="molecule type" value="Genomic_DNA"/>
</dbReference>
<feature type="domain" description="SGNH hydrolase-type esterase" evidence="2">
    <location>
        <begin position="210"/>
        <end position="371"/>
    </location>
</feature>
<dbReference type="Gene3D" id="2.60.120.1360">
    <property type="match status" value="1"/>
</dbReference>
<evidence type="ECO:0000259" key="2">
    <source>
        <dbReference type="Pfam" id="PF13472"/>
    </source>
</evidence>
<keyword evidence="4" id="KW-1185">Reference proteome</keyword>
<reference evidence="4" key="1">
    <citation type="submission" date="2024-03" db="EMBL/GenBank/DDBJ databases">
        <title>Chitinophaga horti sp. nov., isolated from garden soil.</title>
        <authorList>
            <person name="Lee D.S."/>
            <person name="Han D.M."/>
            <person name="Baek J.H."/>
            <person name="Choi D.G."/>
            <person name="Jeon J.H."/>
            <person name="Jeon C.O."/>
        </authorList>
    </citation>
    <scope>NUCLEOTIDE SEQUENCE [LARGE SCALE GENOMIC DNA]</scope>
    <source>
        <strain evidence="4">GPA1</strain>
    </source>
</reference>
<organism evidence="3 4">
    <name type="scientific">Chitinophaga pollutisoli</name>
    <dbReference type="NCBI Taxonomy" id="3133966"/>
    <lineage>
        <taxon>Bacteria</taxon>
        <taxon>Pseudomonadati</taxon>
        <taxon>Bacteroidota</taxon>
        <taxon>Chitinophagia</taxon>
        <taxon>Chitinophagales</taxon>
        <taxon>Chitinophagaceae</taxon>
        <taxon>Chitinophaga</taxon>
    </lineage>
</organism>
<name>A0ABZ2YV70_9BACT</name>
<dbReference type="Gene3D" id="3.40.50.1110">
    <property type="entry name" value="SGNH hydrolase"/>
    <property type="match status" value="1"/>
</dbReference>
<gene>
    <name evidence="3" type="ORF">WJU16_10530</name>
</gene>
<feature type="chain" id="PRO_5046921610" evidence="1">
    <location>
        <begin position="27"/>
        <end position="394"/>
    </location>
</feature>
<accession>A0ABZ2YV70</accession>
<evidence type="ECO:0000313" key="4">
    <source>
        <dbReference type="Proteomes" id="UP001485459"/>
    </source>
</evidence>
<keyword evidence="1" id="KW-0732">Signal</keyword>
<proteinExistence type="predicted"/>
<sequence length="394" mass="44131">MNSGRKLCRRLVAAMLVTGSWMGASAQKLLNDTVLYPLYEKLASDSTRISILHIGDSHVQGGFFPDAARKELQERFGYAGRGFVFPYKLGGTNGPADYTWSSPQRWKGERMVDRHISEWPGMGGLMLSRDKTAASITYTSDSTIGKLTFWFKGPDFPEVENGHVYDGGEDLPARRGVYVADSGVTSVTLRFPSIWRFYGGMEARGDKGITYNAIGINGAQLMHYNQQYGTEDGLMVYLAEEFVPDLVILSLATNEAFGGVSAEQLKAEMKTAVRDLQQGPGDPVFIFTTPPSGMMRKRSVPYRPKGSKKTRYRTTYVAVPQAAVLRQAIMEFCREEGHACWDLFGDMRGDARFSRAWSHDRVHFNAYGYRLQGELLGKAILNGYQQWQQTIRKN</sequence>
<dbReference type="InterPro" id="IPR036514">
    <property type="entry name" value="SGNH_hydro_sf"/>
</dbReference>
<dbReference type="SUPFAM" id="SSF52266">
    <property type="entry name" value="SGNH hydrolase"/>
    <property type="match status" value="1"/>
</dbReference>
<dbReference type="Proteomes" id="UP001485459">
    <property type="component" value="Chromosome"/>
</dbReference>
<feature type="signal peptide" evidence="1">
    <location>
        <begin position="1"/>
        <end position="26"/>
    </location>
</feature>
<evidence type="ECO:0000256" key="1">
    <source>
        <dbReference type="SAM" id="SignalP"/>
    </source>
</evidence>
<protein>
    <submittedName>
        <fullName evidence="3">GDSL-type esterase/lipase family protein</fullName>
    </submittedName>
</protein>
<dbReference type="RefSeq" id="WP_341838274.1">
    <property type="nucleotide sequence ID" value="NZ_CP149822.1"/>
</dbReference>
<evidence type="ECO:0000313" key="3">
    <source>
        <dbReference type="EMBL" id="WZN43465.1"/>
    </source>
</evidence>
<dbReference type="Pfam" id="PF13472">
    <property type="entry name" value="Lipase_GDSL_2"/>
    <property type="match status" value="1"/>
</dbReference>
<dbReference type="InterPro" id="IPR013830">
    <property type="entry name" value="SGNH_hydro"/>
</dbReference>